<dbReference type="PANTHER" id="PTHR28206:SF1">
    <property type="entry name" value="NUCLEOPORIN POM152"/>
    <property type="match status" value="1"/>
</dbReference>
<dbReference type="InterPro" id="IPR056542">
    <property type="entry name" value="Ig-like_POM152_1st"/>
</dbReference>
<protein>
    <submittedName>
        <fullName evidence="6">Uncharacterized protein</fullName>
    </submittedName>
</protein>
<evidence type="ECO:0000259" key="5">
    <source>
        <dbReference type="Pfam" id="PF24527"/>
    </source>
</evidence>
<dbReference type="InterPro" id="IPR056544">
    <property type="entry name" value="Ig_POM152"/>
</dbReference>
<gene>
    <name evidence="6" type="ORF">HDU87_008527</name>
</gene>
<dbReference type="GO" id="GO:0006606">
    <property type="term" value="P:protein import into nucleus"/>
    <property type="evidence" value="ECO:0007669"/>
    <property type="project" value="TreeGrafter"/>
</dbReference>
<proteinExistence type="predicted"/>
<evidence type="ECO:0000259" key="3">
    <source>
        <dbReference type="Pfam" id="PF24312"/>
    </source>
</evidence>
<evidence type="ECO:0000313" key="7">
    <source>
        <dbReference type="Proteomes" id="UP001212152"/>
    </source>
</evidence>
<feature type="domain" description="Nucleoporin POM152 Ig-like" evidence="3">
    <location>
        <begin position="694"/>
        <end position="777"/>
    </location>
</feature>
<organism evidence="6 7">
    <name type="scientific">Geranomyces variabilis</name>
    <dbReference type="NCBI Taxonomy" id="109894"/>
    <lineage>
        <taxon>Eukaryota</taxon>
        <taxon>Fungi</taxon>
        <taxon>Fungi incertae sedis</taxon>
        <taxon>Chytridiomycota</taxon>
        <taxon>Chytridiomycota incertae sedis</taxon>
        <taxon>Chytridiomycetes</taxon>
        <taxon>Spizellomycetales</taxon>
        <taxon>Powellomycetaceae</taxon>
        <taxon>Geranomyces</taxon>
    </lineage>
</organism>
<dbReference type="Pfam" id="PF24527">
    <property type="entry name" value="Ig-like_Pom152_9"/>
    <property type="match status" value="1"/>
</dbReference>
<keyword evidence="7" id="KW-1185">Reference proteome</keyword>
<feature type="domain" description="Nucleoporin POM152 ninth Ig-like" evidence="5">
    <location>
        <begin position="1027"/>
        <end position="1086"/>
    </location>
</feature>
<reference evidence="6" key="1">
    <citation type="submission" date="2020-05" db="EMBL/GenBank/DDBJ databases">
        <title>Phylogenomic resolution of chytrid fungi.</title>
        <authorList>
            <person name="Stajich J.E."/>
            <person name="Amses K."/>
            <person name="Simmons R."/>
            <person name="Seto K."/>
            <person name="Myers J."/>
            <person name="Bonds A."/>
            <person name="Quandt C.A."/>
            <person name="Barry K."/>
            <person name="Liu P."/>
            <person name="Grigoriev I."/>
            <person name="Longcore J.E."/>
            <person name="James T.Y."/>
        </authorList>
    </citation>
    <scope>NUCLEOTIDE SEQUENCE</scope>
    <source>
        <strain evidence="6">JEL0379</strain>
    </source>
</reference>
<evidence type="ECO:0000259" key="4">
    <source>
        <dbReference type="Pfam" id="PF24519"/>
    </source>
</evidence>
<keyword evidence="1" id="KW-1133">Transmembrane helix</keyword>
<feature type="domain" description="Nucleoporin POM152 first Ig-like" evidence="4">
    <location>
        <begin position="139"/>
        <end position="236"/>
    </location>
</feature>
<feature type="domain" description="Nucleoporin POM152 immunoglobulin-like" evidence="2">
    <location>
        <begin position="494"/>
        <end position="593"/>
    </location>
</feature>
<dbReference type="InterPro" id="IPR037701">
    <property type="entry name" value="Pom152"/>
</dbReference>
<feature type="transmembrane region" description="Helical" evidence="1">
    <location>
        <begin position="63"/>
        <end position="84"/>
    </location>
</feature>
<dbReference type="Pfam" id="PF23664">
    <property type="entry name" value="Ig_Pom152"/>
    <property type="match status" value="1"/>
</dbReference>
<dbReference type="AlphaFoldDB" id="A0AAD5TQY1"/>
<comment type="caution">
    <text evidence="6">The sequence shown here is derived from an EMBL/GenBank/DDBJ whole genome shotgun (WGS) entry which is preliminary data.</text>
</comment>
<dbReference type="InterPro" id="IPR056541">
    <property type="entry name" value="Ig-like_POM152"/>
</dbReference>
<name>A0AAD5TQY1_9FUNG</name>
<evidence type="ECO:0000313" key="6">
    <source>
        <dbReference type="EMBL" id="KAJ3182364.1"/>
    </source>
</evidence>
<evidence type="ECO:0000256" key="1">
    <source>
        <dbReference type="SAM" id="Phobius"/>
    </source>
</evidence>
<evidence type="ECO:0000259" key="2">
    <source>
        <dbReference type="Pfam" id="PF23664"/>
    </source>
</evidence>
<keyword evidence="1" id="KW-0472">Membrane</keyword>
<dbReference type="Pfam" id="PF24519">
    <property type="entry name" value="Ig-like_Pom152_1"/>
    <property type="match status" value="1"/>
</dbReference>
<dbReference type="GO" id="GO:0070762">
    <property type="term" value="C:nuclear pore transmembrane ring"/>
    <property type="evidence" value="ECO:0007669"/>
    <property type="project" value="TreeGrafter"/>
</dbReference>
<dbReference type="EMBL" id="JADGJQ010000009">
    <property type="protein sequence ID" value="KAJ3182364.1"/>
    <property type="molecule type" value="Genomic_DNA"/>
</dbReference>
<dbReference type="Pfam" id="PF24312">
    <property type="entry name" value="Ig-like_POM152"/>
    <property type="match status" value="2"/>
</dbReference>
<sequence>MNANGQAVVAGGFLIAAQLAYQVNQALTPGATPSWVEDVWWLVFPLYAFLLWKLPVPNPPFAGWVYVVVAVTLCMLSFGVPGIVDQVITSRGVLSHRGSSHSPKATPVIDPWFKESDHILGSHKVHVLPPTVATIVTERPYCLGHSQKSATIPVRIKGTPPWSITYEVWGYDGTHRTYPNIAFGEAPSATEGQSEKKTRVVRTYDIIATQPGLYRLLSVRESLGDQARIIQERAIVVDCPSGSLITADSNQPVHRVDRCFDDSYTFDLKLSGTPALSAWYLRQVADERSWTKVEGDPTGVSQPSMKKSVLNSLKKKHIPEDLLEVLLETQSRDQTISVPVKIESATEYLFKLGQVADARNNSVRYPSLTEYPPDDGYRVSANDQSRTIIVQGRGRPSAKFGSCDEARIRTYYPDEGVMLPVQLEGTAPWEVKLDRASSEEAADYELRPALNGVEDPRPRILVKQAGFYTLRSVSDKYCSGEVGLPASCLVQAANAPTLDISKKETVTECFGATGASAILTMTGEPNFWVEIDEHNKETGSRNTRRYDFKKAVETLHFRPKEPGEYEYVFSKIGDKIYPEGVPIRDIRFSQTVHAVSDARFAGDQTDRKLCVGDSANFEIQFSGKPPYSLSYQLIRGSQKLPFSITSENRSQSITLPPFLHSGKYHLELNELTDGNQCTTSVASRSILIEVLTPRPRAQFHCPKPIAMLEGGRARMPVTVSGHGQYRLRFKPQEGGSADEAVVRALSDITEIEVGKPGTYELVAFEDQYCQGEIITTKKECEVVLVEKPTVSIPTSPKDPRMRVQDGLLTRDPVCQGQYDEMHVHLTGKPQFRITYIHEHSQDGKSASRSEEHTWAEQDRRGFSFADIDLVTDVHGLHTYTILNVIDDNYRTPLPVSGSAGAPLRFQQRVHTKPTAVFPDKQDRVSQCISEESDTEFRLKLMGLAPYTVTIHRKHESHPGVDMNVTSATSEFKYRPERPTATGKYTYTIKSVVDANGCERTYRDTDPGARVTIQVADMARIAIIGDAARPCAGDMLSYSLEGSAPFTVSYTWNGKKQPNVRAMDDVMMLFAGNGGTVNVTSVCNSVNCCYYPRGGLVTHVNPLPRAIVDEGDNKVENIREGGESDIRFEFQGTGPWSFGYSRTPLYDPEEEEPPKSEEYAVENVGSPYVITTDLEGLFRVTWIEDQFCRYPRKVAADPKLANAQLK</sequence>
<keyword evidence="1" id="KW-0812">Transmembrane</keyword>
<feature type="transmembrane region" description="Helical" evidence="1">
    <location>
        <begin position="38"/>
        <end position="56"/>
    </location>
</feature>
<dbReference type="Proteomes" id="UP001212152">
    <property type="component" value="Unassembled WGS sequence"/>
</dbReference>
<dbReference type="GO" id="GO:0017056">
    <property type="term" value="F:structural constituent of nuclear pore"/>
    <property type="evidence" value="ECO:0007669"/>
    <property type="project" value="InterPro"/>
</dbReference>
<accession>A0AAD5TQY1</accession>
<dbReference type="PANTHER" id="PTHR28206">
    <property type="entry name" value="NUCLEOPORIN POM152"/>
    <property type="match status" value="1"/>
</dbReference>
<dbReference type="InterPro" id="IPR056543">
    <property type="entry name" value="Ig-like_POM152_9th"/>
</dbReference>
<feature type="domain" description="Nucleoporin POM152 Ig-like" evidence="3">
    <location>
        <begin position="395"/>
        <end position="488"/>
    </location>
</feature>
<dbReference type="GO" id="GO:0006999">
    <property type="term" value="P:nuclear pore organization"/>
    <property type="evidence" value="ECO:0007669"/>
    <property type="project" value="TreeGrafter"/>
</dbReference>